<organism evidence="1 2">
    <name type="scientific">Salmo salar</name>
    <name type="common">Atlantic salmon</name>
    <dbReference type="NCBI Taxonomy" id="8030"/>
    <lineage>
        <taxon>Eukaryota</taxon>
        <taxon>Metazoa</taxon>
        <taxon>Chordata</taxon>
        <taxon>Craniata</taxon>
        <taxon>Vertebrata</taxon>
        <taxon>Euteleostomi</taxon>
        <taxon>Actinopterygii</taxon>
        <taxon>Neopterygii</taxon>
        <taxon>Teleostei</taxon>
        <taxon>Protacanthopterygii</taxon>
        <taxon>Salmoniformes</taxon>
        <taxon>Salmonidae</taxon>
        <taxon>Salmoninae</taxon>
        <taxon>Salmo</taxon>
    </lineage>
</organism>
<evidence type="ECO:0008006" key="3">
    <source>
        <dbReference type="Google" id="ProtNLM"/>
    </source>
</evidence>
<dbReference type="AlphaFoldDB" id="A0A1S3R3K8"/>
<gene>
    <name evidence="2" type="primary">LOC106599672</name>
</gene>
<dbReference type="RefSeq" id="XP_014046437.1">
    <property type="nucleotide sequence ID" value="XM_014190962.2"/>
</dbReference>
<name>A0A1S3R3K8_SALSA</name>
<dbReference type="GeneID" id="106599672"/>
<sequence length="1019" mass="108764">MPYPHRVVNIPTGFKDLLEGVSKAVVKYQPESIPAFAAVFFNALLVFRDEKPGMPIHELMKEFRATKGSHFYRKKNKAVKPQVQPQVTVQGPERSPHPKPILEWEAGPLLMEARCEDVREPFSFISSDQPCSSRDIQAMDAVASTDGGQNECGLQVSATTITLSTGPIPADIAQGLALYRRKIDLESSPRDSPPLGASANNSCARVCSALFERVSFSEISQELDAVLIQTDVLPSESLIIVQTEHVPEMIVFQAHPLLAENAAVAPPPCDVPVRSKCSCASMVGALEDVMAPLEVDGTSQPSYPILASICERAAPVVERPAAMVAEPEESPALEVHSAPVEPQEMTPSRPSIPVGTLELPVSAPAVSDSPAMAVQEVQISVTDRPLAVILHSLSGATSPSETAEDVMLVPMVVSPPESVKKASRESSDFLCPLPAATLETESVSVICPPPSPVTVEIQPSILASPLTAATVETESSNRICPPSVVSVETELANMLSPSAAETVEADSSVVTCPHTAVTDDFVAPVSVCLPVVALEETGVPSVQLPAPAPALTEETLCQSASPCLPTVTAAGESRTPFLVYLPLPAPELAKTPGLLCQLGLGPEEAKSFPFLCLPISDIPRTPSLVTAGLAPAQTAAVAPAAAPDLPRTNLPGVTDIPRTLSYVAAGAQELPRLQSYAANTAEVQEPPRTPSYLANTPGVQEIPHNPSYLKNPAVFQDMCFMCPSVTASNLSRNNSFVHSPAAMAPQQLIRGPCMVSLYPQGGPVMGHCTHSPGQCPASLQQQAGMAPLNHGQQTNTNFMPICSQRPSLCSCLSRTGSHWRFCHLTRPESQGRVGGMICPYQNSQTMMHCNSLDHMANIPMYQDCGHYSSSCHLLPPCSQSSHGSLHTHHMEEPRCSAYNLGTSFVQPQPQTCSSDPLFHFPQQYHLVATPSQERQQALCPLQCPLLQQRHSSLLFCGHQGELSRLGCSSCVPATNQRQNQGGVEQKNNIPSCASLHDKRLDTSSNNNHGCVMNCNPQGN</sequence>
<evidence type="ECO:0000313" key="1">
    <source>
        <dbReference type="Proteomes" id="UP001652741"/>
    </source>
</evidence>
<dbReference type="PaxDb" id="8030-ENSSSAP00000112183"/>
<accession>A0A1S3R3K8</accession>
<keyword evidence="1" id="KW-1185">Reference proteome</keyword>
<dbReference type="STRING" id="8030.ENSSSAP00000112183"/>
<dbReference type="SUPFAM" id="SSF47391">
    <property type="entry name" value="Dimerization-anchoring domain of cAMP-dependent PK regulatory subunit"/>
    <property type="match status" value="1"/>
</dbReference>
<dbReference type="KEGG" id="sasa:106599672"/>
<dbReference type="CDD" id="cd12100">
    <property type="entry name" value="DD_CABYR_SP17"/>
    <property type="match status" value="1"/>
</dbReference>
<reference evidence="2" key="1">
    <citation type="submission" date="2025-08" db="UniProtKB">
        <authorList>
            <consortium name="RefSeq"/>
        </authorList>
    </citation>
    <scope>IDENTIFICATION</scope>
</reference>
<protein>
    <recommendedName>
        <fullName evidence="3">RIIa domain-containing protein</fullName>
    </recommendedName>
</protein>
<dbReference type="Gene3D" id="1.20.890.10">
    <property type="entry name" value="cAMP-dependent protein kinase regulatory subunit, dimerization-anchoring domain"/>
    <property type="match status" value="1"/>
</dbReference>
<dbReference type="InterPro" id="IPR047579">
    <property type="entry name" value="DD_CABYR_SP17"/>
</dbReference>
<evidence type="ECO:0000313" key="2">
    <source>
        <dbReference type="RefSeq" id="XP_014046437.1"/>
    </source>
</evidence>
<dbReference type="OrthoDB" id="252964at2759"/>
<dbReference type="Proteomes" id="UP001652741">
    <property type="component" value="Chromosome ssa03"/>
</dbReference>
<proteinExistence type="predicted"/>